<evidence type="ECO:0000313" key="5">
    <source>
        <dbReference type="EMBL" id="GAA3634324.1"/>
    </source>
</evidence>
<dbReference type="InterPro" id="IPR025997">
    <property type="entry name" value="SBP_2_dom"/>
</dbReference>
<dbReference type="CDD" id="cd19994">
    <property type="entry name" value="PBP1_ChvE"/>
    <property type="match status" value="1"/>
</dbReference>
<evidence type="ECO:0000256" key="2">
    <source>
        <dbReference type="ARBA" id="ARBA00022729"/>
    </source>
</evidence>
<keyword evidence="6" id="KW-1185">Reference proteome</keyword>
<sequence>MRTVLTKGLLVGAAALMTMTALTACGSERDGDTGSDSAAPEKGFAQNSLIGVALPAKTSENWVLAGDLFTKGLKDAGFQADVQYAGASTTVADQQAQITAMVTKGAKVIVIGATDAAQLSTQVAQAKESGAVVVAYDRLITNTKDVDYYIAFDNFKVGELQGQALLDGMKEKKPNGPWTIELFSGSPDDNNSKVFFDGAMSVLQPAIDKGDVVVGSKQTDIKQTATQGWKAENAQSRMDSLLTSAYSGDKKVDGVLSPNDTLARAIITSVKGAGKPIPVVTGQDSEVESVKSIMKGEQYSTINKDTRKLVAETLTMVKSLQAGQEPTVNDTDSYDNGEKVVPSYLLPPVIVTKENAAEAYANDPTLAPLTK</sequence>
<dbReference type="InterPro" id="IPR050555">
    <property type="entry name" value="Bact_Solute-Bind_Prot2"/>
</dbReference>
<evidence type="ECO:0000313" key="6">
    <source>
        <dbReference type="Proteomes" id="UP001501074"/>
    </source>
</evidence>
<dbReference type="PROSITE" id="PS51257">
    <property type="entry name" value="PROKAR_LIPOPROTEIN"/>
    <property type="match status" value="1"/>
</dbReference>
<organism evidence="5 6">
    <name type="scientific">Kineosporia mesophila</name>
    <dbReference type="NCBI Taxonomy" id="566012"/>
    <lineage>
        <taxon>Bacteria</taxon>
        <taxon>Bacillati</taxon>
        <taxon>Actinomycetota</taxon>
        <taxon>Actinomycetes</taxon>
        <taxon>Kineosporiales</taxon>
        <taxon>Kineosporiaceae</taxon>
        <taxon>Kineosporia</taxon>
    </lineage>
</organism>
<dbReference type="InterPro" id="IPR028082">
    <property type="entry name" value="Peripla_BP_I"/>
</dbReference>
<reference evidence="6" key="1">
    <citation type="journal article" date="2019" name="Int. J. Syst. Evol. Microbiol.">
        <title>The Global Catalogue of Microorganisms (GCM) 10K type strain sequencing project: providing services to taxonomists for standard genome sequencing and annotation.</title>
        <authorList>
            <consortium name="The Broad Institute Genomics Platform"/>
            <consortium name="The Broad Institute Genome Sequencing Center for Infectious Disease"/>
            <person name="Wu L."/>
            <person name="Ma J."/>
        </authorList>
    </citation>
    <scope>NUCLEOTIDE SEQUENCE [LARGE SCALE GENOMIC DNA]</scope>
    <source>
        <strain evidence="6">JCM 16902</strain>
    </source>
</reference>
<comment type="subcellular location">
    <subcellularLocation>
        <location evidence="1">Cell envelope</location>
    </subcellularLocation>
</comment>
<dbReference type="EMBL" id="BAAAZO010000012">
    <property type="protein sequence ID" value="GAA3634324.1"/>
    <property type="molecule type" value="Genomic_DNA"/>
</dbReference>
<proteinExistence type="predicted"/>
<feature type="chain" id="PRO_5046613836" evidence="3">
    <location>
        <begin position="24"/>
        <end position="371"/>
    </location>
</feature>
<dbReference type="PANTHER" id="PTHR30036:SF1">
    <property type="entry name" value="D-XYLOSE-BINDING PERIPLASMIC PROTEIN"/>
    <property type="match status" value="1"/>
</dbReference>
<gene>
    <name evidence="5" type="primary">chvE_3</name>
    <name evidence="5" type="ORF">GCM10022223_60810</name>
</gene>
<dbReference type="RefSeq" id="WP_231485766.1">
    <property type="nucleotide sequence ID" value="NZ_BAAAZO010000012.1"/>
</dbReference>
<feature type="domain" description="Periplasmic binding protein" evidence="4">
    <location>
        <begin position="50"/>
        <end position="325"/>
    </location>
</feature>
<evidence type="ECO:0000256" key="1">
    <source>
        <dbReference type="ARBA" id="ARBA00004196"/>
    </source>
</evidence>
<dbReference type="Gene3D" id="3.40.50.2300">
    <property type="match status" value="2"/>
</dbReference>
<name>A0ABP7AKL9_9ACTN</name>
<evidence type="ECO:0000259" key="4">
    <source>
        <dbReference type="Pfam" id="PF13407"/>
    </source>
</evidence>
<protein>
    <submittedName>
        <fullName evidence="5">Sugar ABC transporter substrate-binding protein</fullName>
    </submittedName>
</protein>
<evidence type="ECO:0000256" key="3">
    <source>
        <dbReference type="SAM" id="SignalP"/>
    </source>
</evidence>
<dbReference type="Proteomes" id="UP001501074">
    <property type="component" value="Unassembled WGS sequence"/>
</dbReference>
<dbReference type="PANTHER" id="PTHR30036">
    <property type="entry name" value="D-XYLOSE-BINDING PERIPLASMIC PROTEIN"/>
    <property type="match status" value="1"/>
</dbReference>
<accession>A0ABP7AKL9</accession>
<dbReference type="Pfam" id="PF13407">
    <property type="entry name" value="Peripla_BP_4"/>
    <property type="match status" value="1"/>
</dbReference>
<keyword evidence="2 3" id="KW-0732">Signal</keyword>
<dbReference type="SUPFAM" id="SSF53822">
    <property type="entry name" value="Periplasmic binding protein-like I"/>
    <property type="match status" value="1"/>
</dbReference>
<comment type="caution">
    <text evidence="5">The sequence shown here is derived from an EMBL/GenBank/DDBJ whole genome shotgun (WGS) entry which is preliminary data.</text>
</comment>
<feature type="signal peptide" evidence="3">
    <location>
        <begin position="1"/>
        <end position="23"/>
    </location>
</feature>